<feature type="transmembrane region" description="Helical" evidence="9">
    <location>
        <begin position="114"/>
        <end position="131"/>
    </location>
</feature>
<evidence type="ECO:0000313" key="13">
    <source>
        <dbReference type="Proteomes" id="UP000239209"/>
    </source>
</evidence>
<dbReference type="GO" id="GO:0016020">
    <property type="term" value="C:membrane"/>
    <property type="evidence" value="ECO:0007669"/>
    <property type="project" value="InterPro"/>
</dbReference>
<evidence type="ECO:0000256" key="1">
    <source>
        <dbReference type="ARBA" id="ARBA00000085"/>
    </source>
</evidence>
<proteinExistence type="predicted"/>
<feature type="domain" description="Histidine kinase/HSP90-like ATPase" evidence="10">
    <location>
        <begin position="294"/>
        <end position="381"/>
    </location>
</feature>
<accession>A0A2T0RP45</accession>
<evidence type="ECO:0000256" key="7">
    <source>
        <dbReference type="ARBA" id="ARBA00022840"/>
    </source>
</evidence>
<evidence type="ECO:0000259" key="11">
    <source>
        <dbReference type="Pfam" id="PF07730"/>
    </source>
</evidence>
<dbReference type="Gene3D" id="1.20.5.1930">
    <property type="match status" value="1"/>
</dbReference>
<evidence type="ECO:0000256" key="8">
    <source>
        <dbReference type="ARBA" id="ARBA00023012"/>
    </source>
</evidence>
<dbReference type="RefSeq" id="WP_106129845.1">
    <property type="nucleotide sequence ID" value="NZ_PVZG01000016.1"/>
</dbReference>
<feature type="transmembrane region" description="Helical" evidence="9">
    <location>
        <begin position="72"/>
        <end position="94"/>
    </location>
</feature>
<keyword evidence="7" id="KW-0067">ATP-binding</keyword>
<dbReference type="GO" id="GO:0005524">
    <property type="term" value="F:ATP binding"/>
    <property type="evidence" value="ECO:0007669"/>
    <property type="project" value="UniProtKB-KW"/>
</dbReference>
<protein>
    <recommendedName>
        <fullName evidence="2">histidine kinase</fullName>
        <ecNumber evidence="2">2.7.13.3</ecNumber>
    </recommendedName>
</protein>
<dbReference type="CDD" id="cd16917">
    <property type="entry name" value="HATPase_UhpB-NarQ-NarX-like"/>
    <property type="match status" value="1"/>
</dbReference>
<feature type="transmembrane region" description="Helical" evidence="9">
    <location>
        <begin position="12"/>
        <end position="34"/>
    </location>
</feature>
<dbReference type="EMBL" id="PVZG01000016">
    <property type="protein sequence ID" value="PRY22907.1"/>
    <property type="molecule type" value="Genomic_DNA"/>
</dbReference>
<dbReference type="InterPro" id="IPR011712">
    <property type="entry name" value="Sig_transdc_His_kin_sub3_dim/P"/>
</dbReference>
<dbReference type="PANTHER" id="PTHR24421:SF10">
    <property type="entry name" value="NITRATE_NITRITE SENSOR PROTEIN NARQ"/>
    <property type="match status" value="1"/>
</dbReference>
<evidence type="ECO:0000256" key="4">
    <source>
        <dbReference type="ARBA" id="ARBA00022679"/>
    </source>
</evidence>
<organism evidence="12 13">
    <name type="scientific">Pseudosporangium ferrugineum</name>
    <dbReference type="NCBI Taxonomy" id="439699"/>
    <lineage>
        <taxon>Bacteria</taxon>
        <taxon>Bacillati</taxon>
        <taxon>Actinomycetota</taxon>
        <taxon>Actinomycetes</taxon>
        <taxon>Micromonosporales</taxon>
        <taxon>Micromonosporaceae</taxon>
        <taxon>Pseudosporangium</taxon>
    </lineage>
</organism>
<evidence type="ECO:0000256" key="2">
    <source>
        <dbReference type="ARBA" id="ARBA00012438"/>
    </source>
</evidence>
<comment type="catalytic activity">
    <reaction evidence="1">
        <text>ATP + protein L-histidine = ADP + protein N-phospho-L-histidine.</text>
        <dbReference type="EC" id="2.7.13.3"/>
    </reaction>
</comment>
<dbReference type="EC" id="2.7.13.3" evidence="2"/>
<feature type="transmembrane region" description="Helical" evidence="9">
    <location>
        <begin position="143"/>
        <end position="159"/>
    </location>
</feature>
<dbReference type="Gene3D" id="3.30.565.10">
    <property type="entry name" value="Histidine kinase-like ATPase, C-terminal domain"/>
    <property type="match status" value="1"/>
</dbReference>
<gene>
    <name evidence="12" type="ORF">CLV70_116170</name>
</gene>
<feature type="transmembrane region" description="Helical" evidence="9">
    <location>
        <begin position="46"/>
        <end position="65"/>
    </location>
</feature>
<evidence type="ECO:0000259" key="10">
    <source>
        <dbReference type="Pfam" id="PF02518"/>
    </source>
</evidence>
<keyword evidence="13" id="KW-1185">Reference proteome</keyword>
<dbReference type="Pfam" id="PF07730">
    <property type="entry name" value="HisKA_3"/>
    <property type="match status" value="1"/>
</dbReference>
<dbReference type="InterPro" id="IPR036890">
    <property type="entry name" value="HATPase_C_sf"/>
</dbReference>
<dbReference type="PANTHER" id="PTHR24421">
    <property type="entry name" value="NITRATE/NITRITE SENSOR PROTEIN NARX-RELATED"/>
    <property type="match status" value="1"/>
</dbReference>
<keyword evidence="4" id="KW-0808">Transferase</keyword>
<keyword evidence="3" id="KW-0597">Phosphoprotein</keyword>
<name>A0A2T0RP45_9ACTN</name>
<keyword evidence="9" id="KW-0812">Transmembrane</keyword>
<evidence type="ECO:0000256" key="9">
    <source>
        <dbReference type="SAM" id="Phobius"/>
    </source>
</evidence>
<dbReference type="AlphaFoldDB" id="A0A2T0RP45"/>
<keyword evidence="8" id="KW-0902">Two-component regulatory system</keyword>
<evidence type="ECO:0000256" key="3">
    <source>
        <dbReference type="ARBA" id="ARBA00022553"/>
    </source>
</evidence>
<dbReference type="Proteomes" id="UP000239209">
    <property type="component" value="Unassembled WGS sequence"/>
</dbReference>
<dbReference type="InterPro" id="IPR050482">
    <property type="entry name" value="Sensor_HK_TwoCompSys"/>
</dbReference>
<keyword evidence="9" id="KW-0472">Membrane</keyword>
<keyword evidence="9" id="KW-1133">Transmembrane helix</keyword>
<evidence type="ECO:0000256" key="5">
    <source>
        <dbReference type="ARBA" id="ARBA00022741"/>
    </source>
</evidence>
<keyword evidence="6 12" id="KW-0418">Kinase</keyword>
<dbReference type="Pfam" id="PF02518">
    <property type="entry name" value="HATPase_c"/>
    <property type="match status" value="1"/>
</dbReference>
<feature type="domain" description="Signal transduction histidine kinase subgroup 3 dimerisation and phosphoacceptor" evidence="11">
    <location>
        <begin position="180"/>
        <end position="245"/>
    </location>
</feature>
<evidence type="ECO:0000313" key="12">
    <source>
        <dbReference type="EMBL" id="PRY22907.1"/>
    </source>
</evidence>
<dbReference type="InterPro" id="IPR003594">
    <property type="entry name" value="HATPase_dom"/>
</dbReference>
<keyword evidence="5" id="KW-0547">Nucleotide-binding</keyword>
<dbReference type="SUPFAM" id="SSF55874">
    <property type="entry name" value="ATPase domain of HSP90 chaperone/DNA topoisomerase II/histidine kinase"/>
    <property type="match status" value="1"/>
</dbReference>
<comment type="caution">
    <text evidence="12">The sequence shown here is derived from an EMBL/GenBank/DDBJ whole genome shotgun (WGS) entry which is preliminary data.</text>
</comment>
<dbReference type="GO" id="GO:0000155">
    <property type="term" value="F:phosphorelay sensor kinase activity"/>
    <property type="evidence" value="ECO:0007669"/>
    <property type="project" value="InterPro"/>
</dbReference>
<reference evidence="12 13" key="1">
    <citation type="submission" date="2018-03" db="EMBL/GenBank/DDBJ databases">
        <title>Genomic Encyclopedia of Archaeal and Bacterial Type Strains, Phase II (KMG-II): from individual species to whole genera.</title>
        <authorList>
            <person name="Goeker M."/>
        </authorList>
    </citation>
    <scope>NUCLEOTIDE SEQUENCE [LARGE SCALE GENOMIC DNA]</scope>
    <source>
        <strain evidence="12 13">DSM 45348</strain>
    </source>
</reference>
<dbReference type="OrthoDB" id="227596at2"/>
<sequence length="396" mass="42521">MAEALPGHRFRAVLRPVGLPAADLALAAVFLAALLTERFMLDPVPARYAAAATAAGTAMAVALALRRRLPFGAFLLSGAALCAEALTTPASWLSPYANLLGTFSVALYATARRARWALVVLAGCTAVYFAARDDVVRLTQPTGVLLVWLALWSAGYAMARRREEQRTARELIQERAMTDERARIARELHDLIGHTVNLMLVQAGAGRRVLDHDPERAKGLLSELERAGREALTELDRVLGLLRDEDGAGAWSTEAYGLELLPGLAERMAQAGLRVTVRNEVPPGGLPHSLDLTAYRIVQEGLTNVLKHADARTARVSLRLDDGWLGITVEDNGRGPAGSYRPGRGLLGIRERAALFGGTVTHGPGRDPAGTGGFTMRCRLRATPVPVPARPSESSR</sequence>
<dbReference type="GO" id="GO:0046983">
    <property type="term" value="F:protein dimerization activity"/>
    <property type="evidence" value="ECO:0007669"/>
    <property type="project" value="InterPro"/>
</dbReference>
<evidence type="ECO:0000256" key="6">
    <source>
        <dbReference type="ARBA" id="ARBA00022777"/>
    </source>
</evidence>